<dbReference type="InterPro" id="IPR053737">
    <property type="entry name" value="Type_II_TA_Toxin"/>
</dbReference>
<dbReference type="RefSeq" id="WP_152723863.1">
    <property type="nucleotide sequence ID" value="NZ_JAMWGK010000131.1"/>
</dbReference>
<dbReference type="NCBIfam" id="TIGR01550">
    <property type="entry name" value="DOC_P1"/>
    <property type="match status" value="1"/>
</dbReference>
<dbReference type="PANTHER" id="PTHR39426">
    <property type="entry name" value="HOMOLOGY TO DEATH-ON-CURING PROTEIN OF PHAGE P1"/>
    <property type="match status" value="1"/>
</dbReference>
<comment type="caution">
    <text evidence="2">The sequence shown here is derived from an EMBL/GenBank/DDBJ whole genome shotgun (WGS) entry which is preliminary data.</text>
</comment>
<accession>A0A6A7K188</accession>
<organism evidence="2 3">
    <name type="scientific">Lactobacillus helveticus</name>
    <name type="common">Lactobacillus suntoryeus</name>
    <dbReference type="NCBI Taxonomy" id="1587"/>
    <lineage>
        <taxon>Bacteria</taxon>
        <taxon>Bacillati</taxon>
        <taxon>Bacillota</taxon>
        <taxon>Bacilli</taxon>
        <taxon>Lactobacillales</taxon>
        <taxon>Lactobacillaceae</taxon>
        <taxon>Lactobacillus</taxon>
    </lineage>
</organism>
<dbReference type="InterPro" id="IPR003812">
    <property type="entry name" value="Fido"/>
</dbReference>
<reference evidence="2 3" key="1">
    <citation type="submission" date="2019-10" db="EMBL/GenBank/DDBJ databases">
        <title>Draft genome sequences of Lactobacillus strains.</title>
        <authorList>
            <person name="Cho G.-S."/>
            <person name="Fagbemigun O."/>
            <person name="Brinks E."/>
            <person name="Franz C.M.A.P."/>
        </authorList>
    </citation>
    <scope>NUCLEOTIDE SEQUENCE [LARGE SCALE GENOMIC DNA]</scope>
    <source>
        <strain evidence="2 3">313</strain>
    </source>
</reference>
<evidence type="ECO:0000313" key="2">
    <source>
        <dbReference type="EMBL" id="MPW14337.1"/>
    </source>
</evidence>
<dbReference type="AlphaFoldDB" id="A0A6A7K188"/>
<dbReference type="Gene3D" id="1.20.120.1870">
    <property type="entry name" value="Fic/DOC protein, Fido domain"/>
    <property type="match status" value="1"/>
</dbReference>
<dbReference type="Proteomes" id="UP000430466">
    <property type="component" value="Unassembled WGS sequence"/>
</dbReference>
<protein>
    <submittedName>
        <fullName evidence="2">Type II toxin-antitoxin system death-on-curing family toxin</fullName>
    </submittedName>
</protein>
<dbReference type="PANTHER" id="PTHR39426:SF1">
    <property type="entry name" value="HOMOLOGY TO DEATH-ON-CURING PROTEIN OF PHAGE P1"/>
    <property type="match status" value="1"/>
</dbReference>
<sequence length="132" mass="15222">MIYLTKTDLIHLNQRLNEKAGKGTVGVQYPEGLDIVVKQPQQILFGRELYPTLWLKAAFILQKITKKHIFADGNKQTSYYAAAFFLQENGYHLKADKDDALKFILYITNSEDSEDNIRFAADWLKVHSIKTE</sequence>
<gene>
    <name evidence="2" type="ORF">GDZ32_04905</name>
</gene>
<feature type="domain" description="Fido" evidence="1">
    <location>
        <begin position="4"/>
        <end position="122"/>
    </location>
</feature>
<dbReference type="InterPro" id="IPR006440">
    <property type="entry name" value="Doc"/>
</dbReference>
<evidence type="ECO:0000313" key="3">
    <source>
        <dbReference type="Proteomes" id="UP000430466"/>
    </source>
</evidence>
<proteinExistence type="predicted"/>
<dbReference type="GO" id="GO:0016301">
    <property type="term" value="F:kinase activity"/>
    <property type="evidence" value="ECO:0007669"/>
    <property type="project" value="InterPro"/>
</dbReference>
<dbReference type="EMBL" id="WHOE01000028">
    <property type="protein sequence ID" value="MPW14337.1"/>
    <property type="molecule type" value="Genomic_DNA"/>
</dbReference>
<name>A0A6A7K188_LACHE</name>
<dbReference type="Pfam" id="PF02661">
    <property type="entry name" value="Fic"/>
    <property type="match status" value="1"/>
</dbReference>
<dbReference type="PROSITE" id="PS51459">
    <property type="entry name" value="FIDO"/>
    <property type="match status" value="1"/>
</dbReference>
<evidence type="ECO:0000259" key="1">
    <source>
        <dbReference type="PROSITE" id="PS51459"/>
    </source>
</evidence>